<dbReference type="PROSITE" id="PS51257">
    <property type="entry name" value="PROKAR_LIPOPROTEIN"/>
    <property type="match status" value="1"/>
</dbReference>
<keyword evidence="4" id="KW-1185">Reference proteome</keyword>
<dbReference type="Pfam" id="PF13115">
    <property type="entry name" value="YtkA"/>
    <property type="match status" value="1"/>
</dbReference>
<dbReference type="EMBL" id="JBEGDG010000028">
    <property type="protein sequence ID" value="MEQ6357551.1"/>
    <property type="molecule type" value="Genomic_DNA"/>
</dbReference>
<feature type="domain" description="YtkA-like" evidence="2">
    <location>
        <begin position="31"/>
        <end position="113"/>
    </location>
</feature>
<proteinExistence type="predicted"/>
<protein>
    <submittedName>
        <fullName evidence="3">FixH family protein</fullName>
    </submittedName>
</protein>
<sequence>MKKWLLALVAVPALLVGCGEKKESTALPEPQEPQMLEVQILTPKEVAINETVELAAQVEQGGKNIDDADVKFEVWESGKRDEGQTIEGKLEKDGVYKAETKFDHDGVYYMYAHTTANGVHNMPKQQITAGSPDMTKVLPEDEKANNNSMDHNMMDHGNDKSEGAEHSDHEKSEKNHN</sequence>
<reference evidence="3 4" key="1">
    <citation type="submission" date="2024-06" db="EMBL/GenBank/DDBJ databases">
        <title>Lysinibacillus zambalefons sp. nov., a Novel Firmicute Isolated from the Poon Bato Zambales Hyperalkaline Spring.</title>
        <authorList>
            <person name="Aja J.A."/>
            <person name="Lazaro J.E.H."/>
            <person name="Llorin L.D."/>
            <person name="Lim K.R."/>
            <person name="Teodosio J."/>
            <person name="Dalisay D.S."/>
        </authorList>
    </citation>
    <scope>NUCLEOTIDE SEQUENCE [LARGE SCALE GENOMIC DNA]</scope>
    <source>
        <strain evidence="3 4">M3</strain>
    </source>
</reference>
<evidence type="ECO:0000256" key="1">
    <source>
        <dbReference type="SAM" id="MobiDB-lite"/>
    </source>
</evidence>
<organism evidence="3 4">
    <name type="scientific">Lysinibacillus zambalensis</name>
    <dbReference type="NCBI Taxonomy" id="3160866"/>
    <lineage>
        <taxon>Bacteria</taxon>
        <taxon>Bacillati</taxon>
        <taxon>Bacillota</taxon>
        <taxon>Bacilli</taxon>
        <taxon>Bacillales</taxon>
        <taxon>Bacillaceae</taxon>
        <taxon>Lysinibacillus</taxon>
    </lineage>
</organism>
<evidence type="ECO:0000313" key="4">
    <source>
        <dbReference type="Proteomes" id="UP001478862"/>
    </source>
</evidence>
<dbReference type="InterPro" id="IPR032693">
    <property type="entry name" value="YtkA-like_dom"/>
</dbReference>
<dbReference type="RefSeq" id="WP_349661880.1">
    <property type="nucleotide sequence ID" value="NZ_JBEGDG010000028.1"/>
</dbReference>
<evidence type="ECO:0000313" key="3">
    <source>
        <dbReference type="EMBL" id="MEQ6357551.1"/>
    </source>
</evidence>
<gene>
    <name evidence="3" type="ORF">ABNX05_23390</name>
</gene>
<name>A0ABV1MYG6_9BACI</name>
<feature type="region of interest" description="Disordered" evidence="1">
    <location>
        <begin position="123"/>
        <end position="177"/>
    </location>
</feature>
<feature type="compositionally biased region" description="Basic and acidic residues" evidence="1">
    <location>
        <begin position="152"/>
        <end position="177"/>
    </location>
</feature>
<evidence type="ECO:0000259" key="2">
    <source>
        <dbReference type="Pfam" id="PF13115"/>
    </source>
</evidence>
<dbReference type="Proteomes" id="UP001478862">
    <property type="component" value="Unassembled WGS sequence"/>
</dbReference>
<comment type="caution">
    <text evidence="3">The sequence shown here is derived from an EMBL/GenBank/DDBJ whole genome shotgun (WGS) entry which is preliminary data.</text>
</comment>
<accession>A0ABV1MYG6</accession>